<evidence type="ECO:0000256" key="4">
    <source>
        <dbReference type="SAM" id="Phobius"/>
    </source>
</evidence>
<dbReference type="InterPro" id="IPR013083">
    <property type="entry name" value="Znf_RING/FYVE/PHD"/>
</dbReference>
<dbReference type="Gene3D" id="3.30.40.10">
    <property type="entry name" value="Zinc/RING finger domain, C3HC4 (zinc finger)"/>
    <property type="match status" value="1"/>
</dbReference>
<keyword evidence="2" id="KW-0863">Zinc-finger</keyword>
<dbReference type="EMBL" id="OZ019893">
    <property type="protein sequence ID" value="CAK9192587.1"/>
    <property type="molecule type" value="Genomic_DNA"/>
</dbReference>
<feature type="transmembrane region" description="Helical" evidence="4">
    <location>
        <begin position="135"/>
        <end position="157"/>
    </location>
</feature>
<feature type="transmembrane region" description="Helical" evidence="4">
    <location>
        <begin position="178"/>
        <end position="200"/>
    </location>
</feature>
<feature type="domain" description="RING-CH-type" evidence="5">
    <location>
        <begin position="47"/>
        <end position="113"/>
    </location>
</feature>
<dbReference type="CDD" id="cd16495">
    <property type="entry name" value="RING_CH-C4HC3_MARCH"/>
    <property type="match status" value="1"/>
</dbReference>
<reference evidence="6 7" key="1">
    <citation type="submission" date="2024-02" db="EMBL/GenBank/DDBJ databases">
        <authorList>
            <consortium name="ELIXIR-Norway"/>
            <consortium name="Elixir Norway"/>
        </authorList>
    </citation>
    <scope>NUCLEOTIDE SEQUENCE [LARGE SCALE GENOMIC DNA]</scope>
</reference>
<evidence type="ECO:0000256" key="3">
    <source>
        <dbReference type="ARBA" id="ARBA00022833"/>
    </source>
</evidence>
<dbReference type="PANTHER" id="PTHR46347:SF4">
    <property type="entry name" value="RING_FYVE_PHD ZINC FINGER SUPERFAMILY PROTEIN"/>
    <property type="match status" value="1"/>
</dbReference>
<keyword evidence="1" id="KW-0479">Metal-binding</keyword>
<gene>
    <name evidence="6" type="ORF">CSSPTR1EN2_LOCUS1965</name>
</gene>
<dbReference type="PANTHER" id="PTHR46347">
    <property type="entry name" value="RING/FYVE/PHD ZINC FINGER SUPERFAMILY PROTEIN"/>
    <property type="match status" value="1"/>
</dbReference>
<keyword evidence="3" id="KW-0862">Zinc</keyword>
<proteinExistence type="predicted"/>
<protein>
    <recommendedName>
        <fullName evidence="5">RING-CH-type domain-containing protein</fullName>
    </recommendedName>
</protein>
<organism evidence="6 7">
    <name type="scientific">Sphagnum troendelagicum</name>
    <dbReference type="NCBI Taxonomy" id="128251"/>
    <lineage>
        <taxon>Eukaryota</taxon>
        <taxon>Viridiplantae</taxon>
        <taxon>Streptophyta</taxon>
        <taxon>Embryophyta</taxon>
        <taxon>Bryophyta</taxon>
        <taxon>Sphagnophytina</taxon>
        <taxon>Sphagnopsida</taxon>
        <taxon>Sphagnales</taxon>
        <taxon>Sphagnaceae</taxon>
        <taxon>Sphagnum</taxon>
    </lineage>
</organism>
<dbReference type="SUPFAM" id="SSF57850">
    <property type="entry name" value="RING/U-box"/>
    <property type="match status" value="1"/>
</dbReference>
<dbReference type="Pfam" id="PF12906">
    <property type="entry name" value="RINGv"/>
    <property type="match status" value="1"/>
</dbReference>
<keyword evidence="4" id="KW-0812">Transmembrane</keyword>
<evidence type="ECO:0000313" key="7">
    <source>
        <dbReference type="Proteomes" id="UP001497512"/>
    </source>
</evidence>
<dbReference type="SMART" id="SM00744">
    <property type="entry name" value="RINGv"/>
    <property type="match status" value="1"/>
</dbReference>
<keyword evidence="4" id="KW-1133">Transmembrane helix</keyword>
<dbReference type="InterPro" id="IPR011016">
    <property type="entry name" value="Znf_RING-CH"/>
</dbReference>
<keyword evidence="4" id="KW-0472">Membrane</keyword>
<accession>A0ABP0TCT1</accession>
<evidence type="ECO:0000256" key="1">
    <source>
        <dbReference type="ARBA" id="ARBA00022723"/>
    </source>
</evidence>
<keyword evidence="7" id="KW-1185">Reference proteome</keyword>
<evidence type="ECO:0000259" key="5">
    <source>
        <dbReference type="PROSITE" id="PS51292"/>
    </source>
</evidence>
<name>A0ABP0TCT1_9BRYO</name>
<sequence length="307" mass="34436">MKGEVSDVVMETKETVSGNDLDTLPLLSPPEIFQVEQGTSKIEESELEKGLGACCRICLESESLAPGDELIAPCMCKGTQQLVHRGCLDHWRSVKEGFAFSHCTTCKAQFHLRPELPEDHSWRKIKFKVFVARDVFLVFLAVQTAISVLGGITYLLYNGQLKDPFNGSWNEIFKKHPIPFYYCAGLFLFFLILGVVGMVIHCLSMGHNGGCADGCRDSCYAWGCFPASMEACGVFLIIFVILFAILGVIYGLLAATMAIQRIWQRHYHILTKRVLTKEYIVEDLHGHYEPPTLDAEHADRLRSLNLL</sequence>
<dbReference type="PROSITE" id="PS51292">
    <property type="entry name" value="ZF_RING_CH"/>
    <property type="match status" value="1"/>
</dbReference>
<dbReference type="Proteomes" id="UP001497512">
    <property type="component" value="Chromosome 1"/>
</dbReference>
<evidence type="ECO:0000313" key="6">
    <source>
        <dbReference type="EMBL" id="CAK9192587.1"/>
    </source>
</evidence>
<feature type="transmembrane region" description="Helical" evidence="4">
    <location>
        <begin position="235"/>
        <end position="259"/>
    </location>
</feature>
<evidence type="ECO:0000256" key="2">
    <source>
        <dbReference type="ARBA" id="ARBA00022771"/>
    </source>
</evidence>